<evidence type="ECO:0000313" key="1">
    <source>
        <dbReference type="EMBL" id="GFO08265.1"/>
    </source>
</evidence>
<accession>A0AAV4AMY2</accession>
<keyword evidence="1" id="KW-0472">Membrane</keyword>
<protein>
    <submittedName>
        <fullName evidence="1">Transmembrane 9 superfamily member</fullName>
    </submittedName>
</protein>
<organism evidence="1 2">
    <name type="scientific">Plakobranchus ocellatus</name>
    <dbReference type="NCBI Taxonomy" id="259542"/>
    <lineage>
        <taxon>Eukaryota</taxon>
        <taxon>Metazoa</taxon>
        <taxon>Spiralia</taxon>
        <taxon>Lophotrochozoa</taxon>
        <taxon>Mollusca</taxon>
        <taxon>Gastropoda</taxon>
        <taxon>Heterobranchia</taxon>
        <taxon>Euthyneura</taxon>
        <taxon>Panpulmonata</taxon>
        <taxon>Sacoglossa</taxon>
        <taxon>Placobranchoidea</taxon>
        <taxon>Plakobranchidae</taxon>
        <taxon>Plakobranchus</taxon>
    </lineage>
</organism>
<name>A0AAV4AMY2_9GAST</name>
<comment type="caution">
    <text evidence="1">The sequence shown here is derived from an EMBL/GenBank/DDBJ whole genome shotgun (WGS) entry which is preliminary data.</text>
</comment>
<dbReference type="EMBL" id="BLXT01003952">
    <property type="protein sequence ID" value="GFO08265.1"/>
    <property type="molecule type" value="Genomic_DNA"/>
</dbReference>
<evidence type="ECO:0000313" key="2">
    <source>
        <dbReference type="Proteomes" id="UP000735302"/>
    </source>
</evidence>
<proteinExistence type="predicted"/>
<sequence>MTNTANDEKKWKSQVGIIDIDLAKLGKTDLVKRGGPMCSTFNKILNKNRITPKAYHGRRFISNHSHKYFKTNVHKQLTRHLMLQTLRCTDNRIYT</sequence>
<dbReference type="Proteomes" id="UP000735302">
    <property type="component" value="Unassembled WGS sequence"/>
</dbReference>
<keyword evidence="2" id="KW-1185">Reference proteome</keyword>
<reference evidence="1 2" key="1">
    <citation type="journal article" date="2021" name="Elife">
        <title>Chloroplast acquisition without the gene transfer in kleptoplastic sea slugs, Plakobranchus ocellatus.</title>
        <authorList>
            <person name="Maeda T."/>
            <person name="Takahashi S."/>
            <person name="Yoshida T."/>
            <person name="Shimamura S."/>
            <person name="Takaki Y."/>
            <person name="Nagai Y."/>
            <person name="Toyoda A."/>
            <person name="Suzuki Y."/>
            <person name="Arimoto A."/>
            <person name="Ishii H."/>
            <person name="Satoh N."/>
            <person name="Nishiyama T."/>
            <person name="Hasebe M."/>
            <person name="Maruyama T."/>
            <person name="Minagawa J."/>
            <person name="Obokata J."/>
            <person name="Shigenobu S."/>
        </authorList>
    </citation>
    <scope>NUCLEOTIDE SEQUENCE [LARGE SCALE GENOMIC DNA]</scope>
</reference>
<dbReference type="AlphaFoldDB" id="A0AAV4AMY2"/>
<keyword evidence="1" id="KW-0812">Transmembrane</keyword>
<gene>
    <name evidence="1" type="ORF">PoB_003477000</name>
</gene>